<protein>
    <submittedName>
        <fullName evidence="1">Uncharacterized protein</fullName>
    </submittedName>
</protein>
<dbReference type="Proteomes" id="UP001590951">
    <property type="component" value="Unassembled WGS sequence"/>
</dbReference>
<evidence type="ECO:0000313" key="1">
    <source>
        <dbReference type="EMBL" id="KAL2046507.1"/>
    </source>
</evidence>
<organism evidence="1 2">
    <name type="scientific">Lepraria finkii</name>
    <dbReference type="NCBI Taxonomy" id="1340010"/>
    <lineage>
        <taxon>Eukaryota</taxon>
        <taxon>Fungi</taxon>
        <taxon>Dikarya</taxon>
        <taxon>Ascomycota</taxon>
        <taxon>Pezizomycotina</taxon>
        <taxon>Lecanoromycetes</taxon>
        <taxon>OSLEUM clade</taxon>
        <taxon>Lecanoromycetidae</taxon>
        <taxon>Lecanorales</taxon>
        <taxon>Lecanorineae</taxon>
        <taxon>Stereocaulaceae</taxon>
        <taxon>Lepraria</taxon>
    </lineage>
</organism>
<gene>
    <name evidence="1" type="ORF">ABVK25_011788</name>
</gene>
<accession>A0ABR4AL61</accession>
<dbReference type="EMBL" id="JBHFEH010000117">
    <property type="protein sequence ID" value="KAL2046507.1"/>
    <property type="molecule type" value="Genomic_DNA"/>
</dbReference>
<proteinExistence type="predicted"/>
<sequence>MARSNDHLLLFDPVIDTFESLHQRSTFCFTVILSIASQAQADCVASGQLCEEANKLVAASLFQNPTQIEAFKPWLCWQRTQKQLGGPLVTRTRWPWSWV</sequence>
<reference evidence="1 2" key="1">
    <citation type="submission" date="2024-09" db="EMBL/GenBank/DDBJ databases">
        <title>Rethinking Asexuality: The Enigmatic Case of Functional Sexual Genes in Lepraria (Stereocaulaceae).</title>
        <authorList>
            <person name="Doellman M."/>
            <person name="Sun Y."/>
            <person name="Barcenas-Pena A."/>
            <person name="Lumbsch H.T."/>
            <person name="Grewe F."/>
        </authorList>
    </citation>
    <scope>NUCLEOTIDE SEQUENCE [LARGE SCALE GENOMIC DNA]</scope>
    <source>
        <strain evidence="1 2">Grewe 0041</strain>
    </source>
</reference>
<name>A0ABR4AL61_9LECA</name>
<evidence type="ECO:0000313" key="2">
    <source>
        <dbReference type="Proteomes" id="UP001590951"/>
    </source>
</evidence>
<comment type="caution">
    <text evidence="1">The sequence shown here is derived from an EMBL/GenBank/DDBJ whole genome shotgun (WGS) entry which is preliminary data.</text>
</comment>
<keyword evidence="2" id="KW-1185">Reference proteome</keyword>